<dbReference type="EMBL" id="JACEIK010001684">
    <property type="protein sequence ID" value="MCD7471452.1"/>
    <property type="molecule type" value="Genomic_DNA"/>
</dbReference>
<reference evidence="1 2" key="1">
    <citation type="journal article" date="2021" name="BMC Genomics">
        <title>Datura genome reveals duplications of psychoactive alkaloid biosynthetic genes and high mutation rate following tissue culture.</title>
        <authorList>
            <person name="Rajewski A."/>
            <person name="Carter-House D."/>
            <person name="Stajich J."/>
            <person name="Litt A."/>
        </authorList>
    </citation>
    <scope>NUCLEOTIDE SEQUENCE [LARGE SCALE GENOMIC DNA]</scope>
    <source>
        <strain evidence="1">AR-01</strain>
    </source>
</reference>
<keyword evidence="2" id="KW-1185">Reference proteome</keyword>
<dbReference type="Proteomes" id="UP000823775">
    <property type="component" value="Unassembled WGS sequence"/>
</dbReference>
<sequence length="53" mass="5813">SDVNYASQEGRDKAHFLAIHESGSMTMNMKSPGPIQDCYPEPLVTIVESTRSS</sequence>
<gene>
    <name evidence="1" type="ORF">HAX54_011901</name>
</gene>
<protein>
    <submittedName>
        <fullName evidence="1">Uncharacterized protein</fullName>
    </submittedName>
</protein>
<evidence type="ECO:0000313" key="1">
    <source>
        <dbReference type="EMBL" id="MCD7471452.1"/>
    </source>
</evidence>
<evidence type="ECO:0000313" key="2">
    <source>
        <dbReference type="Proteomes" id="UP000823775"/>
    </source>
</evidence>
<name>A0ABS8TLP6_DATST</name>
<comment type="caution">
    <text evidence="1">The sequence shown here is derived from an EMBL/GenBank/DDBJ whole genome shotgun (WGS) entry which is preliminary data.</text>
</comment>
<proteinExistence type="predicted"/>
<organism evidence="1 2">
    <name type="scientific">Datura stramonium</name>
    <name type="common">Jimsonweed</name>
    <name type="synonym">Common thornapple</name>
    <dbReference type="NCBI Taxonomy" id="4076"/>
    <lineage>
        <taxon>Eukaryota</taxon>
        <taxon>Viridiplantae</taxon>
        <taxon>Streptophyta</taxon>
        <taxon>Embryophyta</taxon>
        <taxon>Tracheophyta</taxon>
        <taxon>Spermatophyta</taxon>
        <taxon>Magnoliopsida</taxon>
        <taxon>eudicotyledons</taxon>
        <taxon>Gunneridae</taxon>
        <taxon>Pentapetalae</taxon>
        <taxon>asterids</taxon>
        <taxon>lamiids</taxon>
        <taxon>Solanales</taxon>
        <taxon>Solanaceae</taxon>
        <taxon>Solanoideae</taxon>
        <taxon>Datureae</taxon>
        <taxon>Datura</taxon>
    </lineage>
</organism>
<feature type="non-terminal residue" evidence="1">
    <location>
        <position position="1"/>
    </location>
</feature>
<accession>A0ABS8TLP6</accession>